<evidence type="ECO:0000256" key="1">
    <source>
        <dbReference type="ARBA" id="ARBA00022723"/>
    </source>
</evidence>
<dbReference type="GO" id="GO:0008270">
    <property type="term" value="F:zinc ion binding"/>
    <property type="evidence" value="ECO:0007669"/>
    <property type="project" value="UniProtKB-KW"/>
</dbReference>
<evidence type="ECO:0000256" key="3">
    <source>
        <dbReference type="ARBA" id="ARBA00022833"/>
    </source>
</evidence>
<proteinExistence type="predicted"/>
<organism evidence="6 7">
    <name type="scientific">Dreissena polymorpha</name>
    <name type="common">Zebra mussel</name>
    <name type="synonym">Mytilus polymorpha</name>
    <dbReference type="NCBI Taxonomy" id="45954"/>
    <lineage>
        <taxon>Eukaryota</taxon>
        <taxon>Metazoa</taxon>
        <taxon>Spiralia</taxon>
        <taxon>Lophotrochozoa</taxon>
        <taxon>Mollusca</taxon>
        <taxon>Bivalvia</taxon>
        <taxon>Autobranchia</taxon>
        <taxon>Heteroconchia</taxon>
        <taxon>Euheterodonta</taxon>
        <taxon>Imparidentia</taxon>
        <taxon>Neoheterodontei</taxon>
        <taxon>Myida</taxon>
        <taxon>Dreissenoidea</taxon>
        <taxon>Dreissenidae</taxon>
        <taxon>Dreissena</taxon>
    </lineage>
</organism>
<reference evidence="6" key="2">
    <citation type="submission" date="2020-11" db="EMBL/GenBank/DDBJ databases">
        <authorList>
            <person name="McCartney M.A."/>
            <person name="Auch B."/>
            <person name="Kono T."/>
            <person name="Mallez S."/>
            <person name="Becker A."/>
            <person name="Gohl D.M."/>
            <person name="Silverstein K.A.T."/>
            <person name="Koren S."/>
            <person name="Bechman K.B."/>
            <person name="Herman A."/>
            <person name="Abrahante J.E."/>
            <person name="Garbe J."/>
        </authorList>
    </citation>
    <scope>NUCLEOTIDE SEQUENCE</scope>
    <source>
        <strain evidence="6">Duluth1</strain>
        <tissue evidence="6">Whole animal</tissue>
    </source>
</reference>
<dbReference type="InterPro" id="IPR036236">
    <property type="entry name" value="Znf_C2H2_sf"/>
</dbReference>
<evidence type="ECO:0000259" key="5">
    <source>
        <dbReference type="Pfam" id="PF02892"/>
    </source>
</evidence>
<dbReference type="AlphaFoldDB" id="A0A9D4N8C5"/>
<evidence type="ECO:0000313" key="6">
    <source>
        <dbReference type="EMBL" id="KAH3891637.1"/>
    </source>
</evidence>
<dbReference type="InterPro" id="IPR003656">
    <property type="entry name" value="Znf_BED"/>
</dbReference>
<evidence type="ECO:0000256" key="2">
    <source>
        <dbReference type="ARBA" id="ARBA00022771"/>
    </source>
</evidence>
<evidence type="ECO:0000313" key="7">
    <source>
        <dbReference type="Proteomes" id="UP000828390"/>
    </source>
</evidence>
<dbReference type="EMBL" id="JAIWYP010000001">
    <property type="protein sequence ID" value="KAH3891637.1"/>
    <property type="molecule type" value="Genomic_DNA"/>
</dbReference>
<keyword evidence="3" id="KW-0862">Zinc</keyword>
<keyword evidence="7" id="KW-1185">Reference proteome</keyword>
<dbReference type="GO" id="GO:0003677">
    <property type="term" value="F:DNA binding"/>
    <property type="evidence" value="ECO:0007669"/>
    <property type="project" value="InterPro"/>
</dbReference>
<dbReference type="Proteomes" id="UP000828390">
    <property type="component" value="Unassembled WGS sequence"/>
</dbReference>
<feature type="compositionally biased region" description="Polar residues" evidence="4">
    <location>
        <begin position="45"/>
        <end position="65"/>
    </location>
</feature>
<dbReference type="SUPFAM" id="SSF57667">
    <property type="entry name" value="beta-beta-alpha zinc fingers"/>
    <property type="match status" value="1"/>
</dbReference>
<feature type="region of interest" description="Disordered" evidence="4">
    <location>
        <begin position="45"/>
        <end position="85"/>
    </location>
</feature>
<keyword evidence="2" id="KW-0863">Zinc-finger</keyword>
<name>A0A9D4N8C5_DREPO</name>
<evidence type="ECO:0000256" key="4">
    <source>
        <dbReference type="SAM" id="MobiDB-lite"/>
    </source>
</evidence>
<protein>
    <recommendedName>
        <fullName evidence="5">BED-type domain-containing protein</fullName>
    </recommendedName>
</protein>
<keyword evidence="1" id="KW-0479">Metal-binding</keyword>
<sequence length="85" mass="9284">MPLTHSDAWQYFTRSSDKKSATCNLCGANLTYMGSTSNLLNDVNNKHQSSAFSNDPQSPMSSFVSTPKKVSASESERITCTTVKD</sequence>
<feature type="domain" description="BED-type" evidence="5">
    <location>
        <begin position="6"/>
        <end position="47"/>
    </location>
</feature>
<dbReference type="Pfam" id="PF02892">
    <property type="entry name" value="zf-BED"/>
    <property type="match status" value="1"/>
</dbReference>
<reference evidence="6" key="1">
    <citation type="journal article" date="2019" name="bioRxiv">
        <title>The Genome of the Zebra Mussel, Dreissena polymorpha: A Resource for Invasive Species Research.</title>
        <authorList>
            <person name="McCartney M.A."/>
            <person name="Auch B."/>
            <person name="Kono T."/>
            <person name="Mallez S."/>
            <person name="Zhang Y."/>
            <person name="Obille A."/>
            <person name="Becker A."/>
            <person name="Abrahante J.E."/>
            <person name="Garbe J."/>
            <person name="Badalamenti J.P."/>
            <person name="Herman A."/>
            <person name="Mangelson H."/>
            <person name="Liachko I."/>
            <person name="Sullivan S."/>
            <person name="Sone E.D."/>
            <person name="Koren S."/>
            <person name="Silverstein K.A.T."/>
            <person name="Beckman K.B."/>
            <person name="Gohl D.M."/>
        </authorList>
    </citation>
    <scope>NUCLEOTIDE SEQUENCE</scope>
    <source>
        <strain evidence="6">Duluth1</strain>
        <tissue evidence="6">Whole animal</tissue>
    </source>
</reference>
<comment type="caution">
    <text evidence="6">The sequence shown here is derived from an EMBL/GenBank/DDBJ whole genome shotgun (WGS) entry which is preliminary data.</text>
</comment>
<accession>A0A9D4N8C5</accession>
<dbReference type="SMART" id="SM00614">
    <property type="entry name" value="ZnF_BED"/>
    <property type="match status" value="1"/>
</dbReference>
<gene>
    <name evidence="6" type="ORF">DPMN_015742</name>
</gene>